<dbReference type="Pfam" id="PF03519">
    <property type="entry name" value="Invas_SpaK"/>
    <property type="match status" value="1"/>
</dbReference>
<accession>A0ABX4Q2Y6</accession>
<protein>
    <submittedName>
        <fullName evidence="1">Invasion protein B family protein</fullName>
    </submittedName>
</protein>
<sequence>MDQSRFTKDLPHGLDELVIEMLTKMGLPSETVRNLDAHSTIAIQIHDMPDVMLSLINNRLWLWSLLPGLTESRLLDEAAAVLSFITTPVEGVEGGQLTLGMGEQGYELKAMVDLDQLQKEDWLQIVFVGFANQLAAICHSLRLGE</sequence>
<organism evidence="1 2">
    <name type="scientific">Pseudomonas baetica</name>
    <dbReference type="NCBI Taxonomy" id="674054"/>
    <lineage>
        <taxon>Bacteria</taxon>
        <taxon>Pseudomonadati</taxon>
        <taxon>Pseudomonadota</taxon>
        <taxon>Gammaproteobacteria</taxon>
        <taxon>Pseudomonadales</taxon>
        <taxon>Pseudomonadaceae</taxon>
        <taxon>Pseudomonas</taxon>
    </lineage>
</organism>
<proteinExistence type="predicted"/>
<dbReference type="SUPFAM" id="SSF69635">
    <property type="entry name" value="Type III secretory system chaperone-like"/>
    <property type="match status" value="1"/>
</dbReference>
<name>A0ABX4Q2Y6_9PSED</name>
<dbReference type="RefSeq" id="WP_100847164.1">
    <property type="nucleotide sequence ID" value="NZ_JAVLSL010000130.1"/>
</dbReference>
<comment type="caution">
    <text evidence="1">The sequence shown here is derived from an EMBL/GenBank/DDBJ whole genome shotgun (WGS) entry which is preliminary data.</text>
</comment>
<dbReference type="PRINTS" id="PR01305">
    <property type="entry name" value="SSPAKPROTEIN"/>
</dbReference>
<keyword evidence="2" id="KW-1185">Reference proteome</keyword>
<gene>
    <name evidence="1" type="ORF">ATI02_4086</name>
</gene>
<evidence type="ECO:0000313" key="1">
    <source>
        <dbReference type="EMBL" id="PKA71128.1"/>
    </source>
</evidence>
<dbReference type="Proteomes" id="UP000232455">
    <property type="component" value="Unassembled WGS sequence"/>
</dbReference>
<dbReference type="InterPro" id="IPR003065">
    <property type="entry name" value="Invas_SpaK"/>
</dbReference>
<reference evidence="1 2" key="1">
    <citation type="submission" date="2017-11" db="EMBL/GenBank/DDBJ databases">
        <title>Genome sequencing of a diverse group of Pseudomonas species.</title>
        <authorList>
            <person name="Loper J."/>
        </authorList>
    </citation>
    <scope>NUCLEOTIDE SEQUENCE [LARGE SCALE GENOMIC DNA]</scope>
    <source>
        <strain evidence="1 2">LMG 25716</strain>
    </source>
</reference>
<dbReference type="EMBL" id="PHHE01000001">
    <property type="protein sequence ID" value="PKA71128.1"/>
    <property type="molecule type" value="Genomic_DNA"/>
</dbReference>
<dbReference type="Gene3D" id="3.30.1460.10">
    <property type="match status" value="1"/>
</dbReference>
<dbReference type="CDD" id="cd17035">
    <property type="entry name" value="T3SC_IB_Spa15-like"/>
    <property type="match status" value="1"/>
</dbReference>
<evidence type="ECO:0000313" key="2">
    <source>
        <dbReference type="Proteomes" id="UP000232455"/>
    </source>
</evidence>